<accession>A0A2M8EXS7</accession>
<evidence type="ECO:0000313" key="1">
    <source>
        <dbReference type="EMBL" id="PJC30928.1"/>
    </source>
</evidence>
<dbReference type="AlphaFoldDB" id="A0A2M8EXS7"/>
<gene>
    <name evidence="1" type="ORF">CO051_04780</name>
</gene>
<evidence type="ECO:0000313" key="2">
    <source>
        <dbReference type="Proteomes" id="UP000231383"/>
    </source>
</evidence>
<name>A0A2M8EXS7_9BACT</name>
<reference evidence="2" key="1">
    <citation type="submission" date="2017-09" db="EMBL/GenBank/DDBJ databases">
        <title>Depth-based differentiation of microbial function through sediment-hosted aquifers and enrichment of novel symbionts in the deep terrestrial subsurface.</title>
        <authorList>
            <person name="Probst A.J."/>
            <person name="Ladd B."/>
            <person name="Jarett J.K."/>
            <person name="Geller-Mcgrath D.E."/>
            <person name="Sieber C.M.K."/>
            <person name="Emerson J.B."/>
            <person name="Anantharaman K."/>
            <person name="Thomas B.C."/>
            <person name="Malmstrom R."/>
            <person name="Stieglmeier M."/>
            <person name="Klingl A."/>
            <person name="Woyke T."/>
            <person name="Ryan C.M."/>
            <person name="Banfield J.F."/>
        </authorList>
    </citation>
    <scope>NUCLEOTIDE SEQUENCE [LARGE SCALE GENOMIC DNA]</scope>
</reference>
<evidence type="ECO:0008006" key="3">
    <source>
        <dbReference type="Google" id="ProtNLM"/>
    </source>
</evidence>
<organism evidence="1 2">
    <name type="scientific">Candidatus Roizmanbacteria bacterium CG_4_9_14_0_2_um_filter_39_13</name>
    <dbReference type="NCBI Taxonomy" id="1974839"/>
    <lineage>
        <taxon>Bacteria</taxon>
        <taxon>Candidatus Roizmaniibacteriota</taxon>
    </lineage>
</organism>
<comment type="caution">
    <text evidence="1">The sequence shown here is derived from an EMBL/GenBank/DDBJ whole genome shotgun (WGS) entry which is preliminary data.</text>
</comment>
<dbReference type="Proteomes" id="UP000231383">
    <property type="component" value="Unassembled WGS sequence"/>
</dbReference>
<proteinExistence type="predicted"/>
<protein>
    <recommendedName>
        <fullName evidence="3">Polysaccharide pyruvyl transferase domain-containing protein</fullName>
    </recommendedName>
</protein>
<dbReference type="EMBL" id="PFSC01000124">
    <property type="protein sequence ID" value="PJC30928.1"/>
    <property type="molecule type" value="Genomic_DNA"/>
</dbReference>
<sequence length="131" mass="15003">MKIFVFGNAILQEDSQPVNMMPALKKKYPTIEFVHSDPTDEWWNGQESPLIIDTVMGLRSVKVFSSLDSFEDPNVRITPHDYDLFMDLSFLLKLKKIHSFMLIGLPQQGDYSKIFEEICTSIDSIVVQSSV</sequence>